<evidence type="ECO:0000313" key="1">
    <source>
        <dbReference type="EMBL" id="MBE8716572.1"/>
    </source>
</evidence>
<dbReference type="AlphaFoldDB" id="A0A928V1H4"/>
<dbReference type="Gene3D" id="1.25.40.10">
    <property type="entry name" value="Tetratricopeptide repeat domain"/>
    <property type="match status" value="1"/>
</dbReference>
<keyword evidence="2" id="KW-1185">Reference proteome</keyword>
<evidence type="ECO:0000313" key="2">
    <source>
        <dbReference type="Proteomes" id="UP000652567"/>
    </source>
</evidence>
<dbReference type="Proteomes" id="UP000652567">
    <property type="component" value="Unassembled WGS sequence"/>
</dbReference>
<organism evidence="1 2">
    <name type="scientific">Cellvibrio polysaccharolyticus</name>
    <dbReference type="NCBI Taxonomy" id="2082724"/>
    <lineage>
        <taxon>Bacteria</taxon>
        <taxon>Pseudomonadati</taxon>
        <taxon>Pseudomonadota</taxon>
        <taxon>Gammaproteobacteria</taxon>
        <taxon>Cellvibrionales</taxon>
        <taxon>Cellvibrionaceae</taxon>
        <taxon>Cellvibrio</taxon>
    </lineage>
</organism>
<evidence type="ECO:0008006" key="3">
    <source>
        <dbReference type="Google" id="ProtNLM"/>
    </source>
</evidence>
<protein>
    <recommendedName>
        <fullName evidence="3">Sel1 repeat family protein</fullName>
    </recommendedName>
</protein>
<dbReference type="EMBL" id="PRDL01000001">
    <property type="protein sequence ID" value="MBE8716572.1"/>
    <property type="molecule type" value="Genomic_DNA"/>
</dbReference>
<sequence length="80" mass="9691">MLKKANKWGSQEARSLLAEIYAVGDFLHRDRNKAIIYYKKIISSRQREVLNIILYHLENQKSEKYDLQEAQFWRSYLIQE</sequence>
<name>A0A928V1H4_9GAMM</name>
<dbReference type="SUPFAM" id="SSF81901">
    <property type="entry name" value="HCP-like"/>
    <property type="match status" value="1"/>
</dbReference>
<gene>
    <name evidence="1" type="ORF">C4F51_05145</name>
</gene>
<comment type="caution">
    <text evidence="1">The sequence shown here is derived from an EMBL/GenBank/DDBJ whole genome shotgun (WGS) entry which is preliminary data.</text>
</comment>
<reference evidence="1" key="1">
    <citation type="submission" date="2018-07" db="EMBL/GenBank/DDBJ databases">
        <title>Genome assembly of strain Ka43.</title>
        <authorList>
            <person name="Kukolya J."/>
            <person name="Nagy I."/>
            <person name="Horvath B."/>
            <person name="Toth A."/>
        </authorList>
    </citation>
    <scope>NUCLEOTIDE SEQUENCE</scope>
    <source>
        <strain evidence="1">KB43</strain>
    </source>
</reference>
<dbReference type="InterPro" id="IPR011990">
    <property type="entry name" value="TPR-like_helical_dom_sf"/>
</dbReference>
<proteinExistence type="predicted"/>
<accession>A0A928V1H4</accession>